<gene>
    <name evidence="1" type="ORF">SAMN04487965_1990</name>
</gene>
<evidence type="ECO:0000313" key="1">
    <source>
        <dbReference type="EMBL" id="SHF34485.1"/>
    </source>
</evidence>
<dbReference type="PROSITE" id="PS51257">
    <property type="entry name" value="PROKAR_LIPOPROTEIN"/>
    <property type="match status" value="1"/>
</dbReference>
<dbReference type="EMBL" id="FQVA01000001">
    <property type="protein sequence ID" value="SHF34485.1"/>
    <property type="molecule type" value="Genomic_DNA"/>
</dbReference>
<name>A0A1M5AW80_9GAMM</name>
<dbReference type="Gene3D" id="3.30.110.70">
    <property type="entry name" value="Hypothetical protein apc22750. Chain B"/>
    <property type="match status" value="1"/>
</dbReference>
<keyword evidence="2" id="KW-1185">Reference proteome</keyword>
<evidence type="ECO:0000313" key="2">
    <source>
        <dbReference type="Proteomes" id="UP000184170"/>
    </source>
</evidence>
<evidence type="ECO:0008006" key="3">
    <source>
        <dbReference type="Google" id="ProtNLM"/>
    </source>
</evidence>
<protein>
    <recommendedName>
        <fullName evidence="3">RcsF protein</fullName>
    </recommendedName>
</protein>
<sequence>MKKNSPMLVALMLSGCSGMEFNTNFGGYATNRVKATSVREYSVEEIDKYTATSLGFVEASSCQEKPGDRESSRKALVYDLKLRAQRLGGNEIVVETCGTGAAAMCQAYMECRAVAYLVPERKGPP</sequence>
<dbReference type="Proteomes" id="UP000184170">
    <property type="component" value="Unassembled WGS sequence"/>
</dbReference>
<dbReference type="AlphaFoldDB" id="A0A1M5AW80"/>
<reference evidence="2" key="1">
    <citation type="submission" date="2016-11" db="EMBL/GenBank/DDBJ databases">
        <authorList>
            <person name="Varghese N."/>
            <person name="Submissions S."/>
        </authorList>
    </citation>
    <scope>NUCLEOTIDE SEQUENCE [LARGE SCALE GENOMIC DNA]</scope>
    <source>
        <strain evidence="2">CGMCC 1.7063</strain>
    </source>
</reference>
<dbReference type="STRING" id="494016.SAMN04487965_1990"/>
<proteinExistence type="predicted"/>
<accession>A0A1M5AW80</accession>
<organism evidence="1 2">
    <name type="scientific">Microbulbifer donghaiensis</name>
    <dbReference type="NCBI Taxonomy" id="494016"/>
    <lineage>
        <taxon>Bacteria</taxon>
        <taxon>Pseudomonadati</taxon>
        <taxon>Pseudomonadota</taxon>
        <taxon>Gammaproteobacteria</taxon>
        <taxon>Cellvibrionales</taxon>
        <taxon>Microbulbiferaceae</taxon>
        <taxon>Microbulbifer</taxon>
    </lineage>
</organism>